<evidence type="ECO:0008006" key="3">
    <source>
        <dbReference type="Google" id="ProtNLM"/>
    </source>
</evidence>
<proteinExistence type="predicted"/>
<accession>A0ABQ6FCB0</accession>
<reference evidence="2" key="1">
    <citation type="journal article" date="2019" name="Int. J. Syst. Evol. Microbiol.">
        <title>The Global Catalogue of Microorganisms (GCM) 10K type strain sequencing project: providing services to taxonomists for standard genome sequencing and annotation.</title>
        <authorList>
            <consortium name="The Broad Institute Genomics Platform"/>
            <consortium name="The Broad Institute Genome Sequencing Center for Infectious Disease"/>
            <person name="Wu L."/>
            <person name="Ma J."/>
        </authorList>
    </citation>
    <scope>NUCLEOTIDE SEQUENCE [LARGE SCALE GENOMIC DNA]</scope>
    <source>
        <strain evidence="2">NBRC 102407</strain>
    </source>
</reference>
<dbReference type="InterPro" id="IPR021352">
    <property type="entry name" value="DUF2971"/>
</dbReference>
<organism evidence="1 2">
    <name type="scientific">Zoogloea oryzae</name>
    <dbReference type="NCBI Taxonomy" id="310767"/>
    <lineage>
        <taxon>Bacteria</taxon>
        <taxon>Pseudomonadati</taxon>
        <taxon>Pseudomonadota</taxon>
        <taxon>Betaproteobacteria</taxon>
        <taxon>Rhodocyclales</taxon>
        <taxon>Zoogloeaceae</taxon>
        <taxon>Zoogloea</taxon>
    </lineage>
</organism>
<evidence type="ECO:0000313" key="1">
    <source>
        <dbReference type="EMBL" id="GLT22411.1"/>
    </source>
</evidence>
<protein>
    <recommendedName>
        <fullName evidence="3">DUF2971 domain-containing protein</fullName>
    </recommendedName>
</protein>
<comment type="caution">
    <text evidence="1">The sequence shown here is derived from an EMBL/GenBank/DDBJ whole genome shotgun (WGS) entry which is preliminary data.</text>
</comment>
<gene>
    <name evidence="1" type="ORF">GCM10007933_18700</name>
</gene>
<dbReference type="Proteomes" id="UP001157167">
    <property type="component" value="Unassembled WGS sequence"/>
</dbReference>
<evidence type="ECO:0000313" key="2">
    <source>
        <dbReference type="Proteomes" id="UP001157167"/>
    </source>
</evidence>
<dbReference type="EMBL" id="BSPX01000024">
    <property type="protein sequence ID" value="GLT22411.1"/>
    <property type="molecule type" value="Genomic_DNA"/>
</dbReference>
<name>A0ABQ6FCB0_9RHOO</name>
<keyword evidence="2" id="KW-1185">Reference proteome</keyword>
<sequence length="276" mass="31576">MPLYKYVHPDRTDILRDQTIRFSPRSALNDPFELAPHISGLSTPQEIAQLADQLVPETVEEIIEKLGNAPEIRETVIAYVNSRMPYVKLQTEIISALATPIFKKHFESGFLDSIGVLCLSEHPDNLLMWAHYGDAHRGFVIEFDERSPFFNQQLSPDDELRHLRKVLYSDERPSLTLSQVDNFAPFLTKGNAWSYEAEWRIMLPLTSASRTLEVGSEQIHLFRFPANSIVRIIFGCRMPAAQKAKIRDLIAQSPKLNHIQFAEAAIDHKHYRVNIA</sequence>
<dbReference type="RefSeq" id="WP_284187725.1">
    <property type="nucleotide sequence ID" value="NZ_BSPX01000024.1"/>
</dbReference>
<dbReference type="Pfam" id="PF11185">
    <property type="entry name" value="DUF2971"/>
    <property type="match status" value="1"/>
</dbReference>